<accession>A0A497JJ48</accession>
<reference evidence="1 2" key="1">
    <citation type="submission" date="2018-06" db="EMBL/GenBank/DDBJ databases">
        <title>Extensive metabolic versatility and redundancy in microbially diverse, dynamic hydrothermal sediments.</title>
        <authorList>
            <person name="Dombrowski N."/>
            <person name="Teske A."/>
            <person name="Baker B.J."/>
        </authorList>
    </citation>
    <scope>NUCLEOTIDE SEQUENCE [LARGE SCALE GENOMIC DNA]</scope>
    <source>
        <strain evidence="1">B51_G17</strain>
    </source>
</reference>
<proteinExistence type="predicted"/>
<feature type="non-terminal residue" evidence="1">
    <location>
        <position position="1"/>
    </location>
</feature>
<dbReference type="Proteomes" id="UP000278031">
    <property type="component" value="Unassembled WGS sequence"/>
</dbReference>
<evidence type="ECO:0000313" key="2">
    <source>
        <dbReference type="Proteomes" id="UP000278031"/>
    </source>
</evidence>
<comment type="caution">
    <text evidence="1">The sequence shown here is derived from an EMBL/GenBank/DDBJ whole genome shotgun (WGS) entry which is preliminary data.</text>
</comment>
<dbReference type="AlphaFoldDB" id="A0A497JJ48"/>
<sequence>PEDSPRILYSVDVYDARYVVVDRFALNWIKPYINQDLVEEIEGNWVLAKYYGEYKIYLNPRMVNVN</sequence>
<name>A0A497JJ48_9ARCH</name>
<evidence type="ECO:0000313" key="1">
    <source>
        <dbReference type="EMBL" id="RLG69860.1"/>
    </source>
</evidence>
<organism evidence="1 2">
    <name type="scientific">Candidatus Iainarchaeum sp</name>
    <dbReference type="NCBI Taxonomy" id="3101447"/>
    <lineage>
        <taxon>Archaea</taxon>
        <taxon>Candidatus Iainarchaeota</taxon>
        <taxon>Candidatus Iainarchaeia</taxon>
        <taxon>Candidatus Iainarchaeales</taxon>
        <taxon>Candidatus Iainarchaeaceae</taxon>
        <taxon>Candidatus Iainarchaeum</taxon>
    </lineage>
</organism>
<gene>
    <name evidence="1" type="ORF">DRO04_02725</name>
</gene>
<protein>
    <submittedName>
        <fullName evidence="1">Uncharacterized protein</fullName>
    </submittedName>
</protein>
<dbReference type="EMBL" id="QMWP01000102">
    <property type="protein sequence ID" value="RLG69860.1"/>
    <property type="molecule type" value="Genomic_DNA"/>
</dbReference>